<dbReference type="Pfam" id="PF06237">
    <property type="entry name" value="SLC52_ribofla_tr"/>
    <property type="match status" value="2"/>
</dbReference>
<sequence length="701" mass="73835">MGKEKDDGQADALPSLALPRVFPSVSVAFFLFGISSWVSINGLWTQVALLIKTLPEGLTITTWMTLAIQIGNFLPLMILFEQGRRSLRGLRRLPESTIIISLLVMGILLLLFGSVGWQWQLVIGGGPGSSSRLQLVKMSAPHGHDKENRVSVVLLLVVLLIGAGDCATSIVYWPFVLQYLPAYLIAFSAGEAASGSTASILALLQGPPAAHKSHLRLSFELFLVALACVMSISLIAYIYILRSRKAKMGTTAAIHPSPALARSPSGIAESDSSTPVWRDADSLTASFHIVTTNGGGQQKEEKEGDRLLDVLQGGRGEVTATNEESEAAGAAGAAAGGEGDSGVASGGGAFPFEVILRFWPSFGLMAILNALGNGVFPALSSFAFAAYNNGNTALYYAGIVSIFLSPLSALLNRCTTVGRPPTQPVKQQLADEDAAPPSSQSLSTTAVTPSTDTSVGSRWWIASIVARLRGGGRASASARRLEGEPLTAADCEATGECATSAQGGMLFPLVWCVYVLVACYALSSSLVYPKPLFGLVVNGAWVMMSAQVALKCLASFLKTHVWRHLQASLDSQQDADAAPATQQDRPSAADKDSTAANDRYGTFRQDGSTMRFRGQVDGKDGEGGTADKGETLPAAVEEPVATSTTTTTTTTAAVMRREAPARHHRKVTPRDLGTIGGVVIQASSFCGAIVGVLLVKLWIAH</sequence>
<dbReference type="InterPro" id="IPR009357">
    <property type="entry name" value="Riboflavin_transptr"/>
</dbReference>
<evidence type="ECO:0000256" key="1">
    <source>
        <dbReference type="ARBA" id="ARBA00000215"/>
    </source>
</evidence>
<gene>
    <name evidence="11" type="ORF">Vbra_2875</name>
</gene>
<feature type="transmembrane region" description="Helical" evidence="10">
    <location>
        <begin position="60"/>
        <end position="80"/>
    </location>
</feature>
<feature type="transmembrane region" description="Helical" evidence="10">
    <location>
        <begin position="21"/>
        <end position="40"/>
    </location>
</feature>
<feature type="transmembrane region" description="Helical" evidence="10">
    <location>
        <begin position="217"/>
        <end position="240"/>
    </location>
</feature>
<feature type="region of interest" description="Disordered" evidence="9">
    <location>
        <begin position="571"/>
        <end position="649"/>
    </location>
</feature>
<dbReference type="Proteomes" id="UP000041254">
    <property type="component" value="Unassembled WGS sequence"/>
</dbReference>
<feature type="transmembrane region" description="Helical" evidence="10">
    <location>
        <begin position="362"/>
        <end position="387"/>
    </location>
</feature>
<feature type="transmembrane region" description="Helical" evidence="10">
    <location>
        <begin position="532"/>
        <end position="554"/>
    </location>
</feature>
<dbReference type="GO" id="GO:0005886">
    <property type="term" value="C:plasma membrane"/>
    <property type="evidence" value="ECO:0007669"/>
    <property type="project" value="UniProtKB-SubCell"/>
</dbReference>
<keyword evidence="8 10" id="KW-0472">Membrane</keyword>
<evidence type="ECO:0000256" key="5">
    <source>
        <dbReference type="ARBA" id="ARBA00022475"/>
    </source>
</evidence>
<feature type="compositionally biased region" description="Polar residues" evidence="9">
    <location>
        <begin position="437"/>
        <end position="453"/>
    </location>
</feature>
<keyword evidence="6 10" id="KW-0812">Transmembrane</keyword>
<dbReference type="InParanoid" id="A0A0G4EMW5"/>
<feature type="region of interest" description="Disordered" evidence="9">
    <location>
        <begin position="421"/>
        <end position="453"/>
    </location>
</feature>
<proteinExistence type="inferred from homology"/>
<dbReference type="OrthoDB" id="9995836at2759"/>
<protein>
    <submittedName>
        <fullName evidence="11">Uncharacterized protein</fullName>
    </submittedName>
</protein>
<evidence type="ECO:0000256" key="10">
    <source>
        <dbReference type="SAM" id="Phobius"/>
    </source>
</evidence>
<keyword evidence="12" id="KW-1185">Reference proteome</keyword>
<keyword evidence="4" id="KW-0813">Transport</keyword>
<evidence type="ECO:0000256" key="7">
    <source>
        <dbReference type="ARBA" id="ARBA00022989"/>
    </source>
</evidence>
<evidence type="ECO:0000256" key="6">
    <source>
        <dbReference type="ARBA" id="ARBA00022692"/>
    </source>
</evidence>
<organism evidence="11 12">
    <name type="scientific">Vitrella brassicaformis (strain CCMP3155)</name>
    <dbReference type="NCBI Taxonomy" id="1169540"/>
    <lineage>
        <taxon>Eukaryota</taxon>
        <taxon>Sar</taxon>
        <taxon>Alveolata</taxon>
        <taxon>Colpodellida</taxon>
        <taxon>Vitrellaceae</taxon>
        <taxon>Vitrella</taxon>
    </lineage>
</organism>
<evidence type="ECO:0000256" key="9">
    <source>
        <dbReference type="SAM" id="MobiDB-lite"/>
    </source>
</evidence>
<evidence type="ECO:0000313" key="12">
    <source>
        <dbReference type="Proteomes" id="UP000041254"/>
    </source>
</evidence>
<dbReference type="STRING" id="1169540.A0A0G4EMW5"/>
<dbReference type="GO" id="GO:0032217">
    <property type="term" value="F:riboflavin transmembrane transporter activity"/>
    <property type="evidence" value="ECO:0007669"/>
    <property type="project" value="InterPro"/>
</dbReference>
<evidence type="ECO:0000313" key="11">
    <source>
        <dbReference type="EMBL" id="CEL99167.1"/>
    </source>
</evidence>
<keyword evidence="5" id="KW-1003">Cell membrane</keyword>
<reference evidence="11 12" key="1">
    <citation type="submission" date="2014-11" db="EMBL/GenBank/DDBJ databases">
        <authorList>
            <person name="Zhu J."/>
            <person name="Qi W."/>
            <person name="Song R."/>
        </authorList>
    </citation>
    <scope>NUCLEOTIDE SEQUENCE [LARGE SCALE GENOMIC DNA]</scope>
</reference>
<accession>A0A0G4EMW5</accession>
<feature type="transmembrane region" description="Helical" evidence="10">
    <location>
        <begin position="506"/>
        <end position="526"/>
    </location>
</feature>
<name>A0A0G4EMW5_VITBC</name>
<evidence type="ECO:0000256" key="4">
    <source>
        <dbReference type="ARBA" id="ARBA00022448"/>
    </source>
</evidence>
<evidence type="ECO:0000256" key="2">
    <source>
        <dbReference type="ARBA" id="ARBA00004651"/>
    </source>
</evidence>
<feature type="transmembrane region" description="Helical" evidence="10">
    <location>
        <begin position="152"/>
        <end position="175"/>
    </location>
</feature>
<feature type="compositionally biased region" description="Basic and acidic residues" evidence="9">
    <location>
        <begin position="614"/>
        <end position="630"/>
    </location>
</feature>
<feature type="region of interest" description="Disordered" evidence="9">
    <location>
        <begin position="319"/>
        <end position="338"/>
    </location>
</feature>
<comment type="subcellular location">
    <subcellularLocation>
        <location evidence="2">Cell membrane</location>
        <topology evidence="2">Multi-pass membrane protein</topology>
    </subcellularLocation>
</comment>
<feature type="compositionally biased region" description="Low complexity" evidence="9">
    <location>
        <begin position="571"/>
        <end position="584"/>
    </location>
</feature>
<feature type="transmembrane region" description="Helical" evidence="10">
    <location>
        <begin position="672"/>
        <end position="699"/>
    </location>
</feature>
<dbReference type="VEuPathDB" id="CryptoDB:Vbra_2875"/>
<comment type="catalytic activity">
    <reaction evidence="1">
        <text>riboflavin(in) = riboflavin(out)</text>
        <dbReference type="Rhea" id="RHEA:35015"/>
        <dbReference type="ChEBI" id="CHEBI:57986"/>
    </reaction>
</comment>
<dbReference type="AlphaFoldDB" id="A0A0G4EMW5"/>
<dbReference type="EMBL" id="CDMY01000275">
    <property type="protein sequence ID" value="CEL99167.1"/>
    <property type="molecule type" value="Genomic_DNA"/>
</dbReference>
<evidence type="ECO:0000256" key="8">
    <source>
        <dbReference type="ARBA" id="ARBA00023136"/>
    </source>
</evidence>
<keyword evidence="7 10" id="KW-1133">Transmembrane helix</keyword>
<feature type="transmembrane region" description="Helical" evidence="10">
    <location>
        <begin position="100"/>
        <end position="119"/>
    </location>
</feature>
<comment type="similarity">
    <text evidence="3">Belongs to the riboflavin transporter family.</text>
</comment>
<feature type="transmembrane region" description="Helical" evidence="10">
    <location>
        <begin position="393"/>
        <end position="411"/>
    </location>
</feature>
<dbReference type="PANTHER" id="PTHR12929">
    <property type="entry name" value="SOLUTE CARRIER FAMILY 52"/>
    <property type="match status" value="1"/>
</dbReference>
<feature type="transmembrane region" description="Helical" evidence="10">
    <location>
        <begin position="182"/>
        <end position="205"/>
    </location>
</feature>
<evidence type="ECO:0000256" key="3">
    <source>
        <dbReference type="ARBA" id="ARBA00006366"/>
    </source>
</evidence>